<dbReference type="PANTHER" id="PTHR34296">
    <property type="entry name" value="TRANSCRIPTIONAL ACTIVATOR PROTEIN MED"/>
    <property type="match status" value="1"/>
</dbReference>
<proteinExistence type="inferred from homology"/>
<evidence type="ECO:0000256" key="1">
    <source>
        <dbReference type="ARBA" id="ARBA00004519"/>
    </source>
</evidence>
<evidence type="ECO:0000256" key="9">
    <source>
        <dbReference type="ARBA" id="ARBA00023139"/>
    </source>
</evidence>
<evidence type="ECO:0000256" key="5">
    <source>
        <dbReference type="ARBA" id="ARBA00022475"/>
    </source>
</evidence>
<comment type="similarity">
    <text evidence="2">Belongs to the BMP lipoprotein family.</text>
</comment>
<evidence type="ECO:0000256" key="2">
    <source>
        <dbReference type="ARBA" id="ARBA00008610"/>
    </source>
</evidence>
<sequence length="339" mass="37725">MINLLLVLCLLYFSCFTSEVDGEPVKVGVLVDGFFDDESFNKSALNGIKKVEKEFGLEVAIKESSPNSYLSDLNSLKADGSNFIWLIGYRFSDVALKIALKNPEIKYVVVDFIYDSDLSIPKNLSAITFRVEEVAFLVGYIAASISKTGKIGFLGGMDDDFINIFRYGYEAGAIYANQNINIDNKYVGSFVNSESGEILANEMYVDGIDIIYYAAGLSGIGVIEAAKKLGAGHYVIGVDQDQSYLLPEHIITSSVKDIGRILSLVISNYLKTRAFEGGQLLNYGLKEGLLYFVKNPKKISFNLEKELDDIYSKIINGKIIVPNNKDAYNRFLKIFFNQY</sequence>
<feature type="chain" id="PRO_5002835381" evidence="11">
    <location>
        <begin position="20"/>
        <end position="339"/>
    </location>
</feature>
<comment type="subunit">
    <text evidence="3">Monomer.</text>
</comment>
<accession>B5RRJ0</accession>
<dbReference type="InterPro" id="IPR050957">
    <property type="entry name" value="BMP_lipoprotein"/>
</dbReference>
<keyword evidence="6" id="KW-0997">Cell inner membrane</keyword>
<dbReference type="CDD" id="cd06354">
    <property type="entry name" value="PBP1_PrnA-like"/>
    <property type="match status" value="1"/>
</dbReference>
<evidence type="ECO:0000259" key="12">
    <source>
        <dbReference type="Pfam" id="PF02608"/>
    </source>
</evidence>
<evidence type="ECO:0000256" key="11">
    <source>
        <dbReference type="SAM" id="SignalP"/>
    </source>
</evidence>
<evidence type="ECO:0000256" key="3">
    <source>
        <dbReference type="ARBA" id="ARBA00011245"/>
    </source>
</evidence>
<evidence type="ECO:0000313" key="13">
    <source>
        <dbReference type="EMBL" id="ACH94624.1"/>
    </source>
</evidence>
<dbReference type="Proteomes" id="UP000000612">
    <property type="component" value="Chromosome"/>
</dbReference>
<dbReference type="AlphaFoldDB" id="B5RRJ0"/>
<keyword evidence="9" id="KW-0564">Palmitate</keyword>
<feature type="signal peptide" evidence="11">
    <location>
        <begin position="1"/>
        <end position="19"/>
    </location>
</feature>
<evidence type="ECO:0000256" key="10">
    <source>
        <dbReference type="ARBA" id="ARBA00023288"/>
    </source>
</evidence>
<dbReference type="InterPro" id="IPR003760">
    <property type="entry name" value="PnrA-like"/>
</dbReference>
<feature type="domain" description="ABC transporter substrate-binding protein PnrA-like" evidence="12">
    <location>
        <begin position="25"/>
        <end position="325"/>
    </location>
</feature>
<dbReference type="SUPFAM" id="SSF53822">
    <property type="entry name" value="Periplasmic binding protein-like I"/>
    <property type="match status" value="1"/>
</dbReference>
<dbReference type="Gene3D" id="3.40.50.2300">
    <property type="match status" value="2"/>
</dbReference>
<protein>
    <submittedName>
        <fullName evidence="13">Basic membrane protein A</fullName>
    </submittedName>
</protein>
<evidence type="ECO:0000256" key="6">
    <source>
        <dbReference type="ARBA" id="ARBA00022519"/>
    </source>
</evidence>
<evidence type="ECO:0000256" key="8">
    <source>
        <dbReference type="ARBA" id="ARBA00023136"/>
    </source>
</evidence>
<dbReference type="KEGG" id="bre:BRE_380"/>
<keyword evidence="5" id="KW-1003">Cell membrane</keyword>
<dbReference type="HOGENOM" id="CLU_038813_0_2_12"/>
<name>B5RRJ0_BORRA</name>
<organism evidence="13 14">
    <name type="scientific">Borrelia recurrentis (strain A1)</name>
    <dbReference type="NCBI Taxonomy" id="412418"/>
    <lineage>
        <taxon>Bacteria</taxon>
        <taxon>Pseudomonadati</taxon>
        <taxon>Spirochaetota</taxon>
        <taxon>Spirochaetia</taxon>
        <taxon>Spirochaetales</taxon>
        <taxon>Borreliaceae</taxon>
        <taxon>Borrelia</taxon>
    </lineage>
</organism>
<evidence type="ECO:0000256" key="4">
    <source>
        <dbReference type="ARBA" id="ARBA00022448"/>
    </source>
</evidence>
<dbReference type="PANTHER" id="PTHR34296:SF2">
    <property type="entry name" value="ABC TRANSPORTER GUANOSINE-BINDING PROTEIN NUPN"/>
    <property type="match status" value="1"/>
</dbReference>
<dbReference type="Pfam" id="PF02608">
    <property type="entry name" value="Bmp"/>
    <property type="match status" value="1"/>
</dbReference>
<comment type="subcellular location">
    <subcellularLocation>
        <location evidence="1">Cell inner membrane</location>
        <topology evidence="1">Lipid-anchor</topology>
    </subcellularLocation>
</comment>
<keyword evidence="4" id="KW-0813">Transport</keyword>
<dbReference type="InterPro" id="IPR028082">
    <property type="entry name" value="Peripla_BP_I"/>
</dbReference>
<evidence type="ECO:0000256" key="7">
    <source>
        <dbReference type="ARBA" id="ARBA00022729"/>
    </source>
</evidence>
<dbReference type="GO" id="GO:0005886">
    <property type="term" value="C:plasma membrane"/>
    <property type="evidence" value="ECO:0007669"/>
    <property type="project" value="UniProtKB-SubCell"/>
</dbReference>
<keyword evidence="14" id="KW-1185">Reference proteome</keyword>
<dbReference type="RefSeq" id="WP_012538862.1">
    <property type="nucleotide sequence ID" value="NC_011244.1"/>
</dbReference>
<gene>
    <name evidence="13" type="primary">bmpA-1</name>
    <name evidence="13" type="ordered locus">BRE_380</name>
</gene>
<keyword evidence="10" id="KW-0449">Lipoprotein</keyword>
<keyword evidence="7 11" id="KW-0732">Signal</keyword>
<keyword evidence="8" id="KW-0472">Membrane</keyword>
<reference evidence="13 14" key="1">
    <citation type="journal article" date="2008" name="PLoS Genet.">
        <title>The genome of Borrelia recurrentis, the agent of deadly louse-borne relapsing fever, is a degraded subset of tick-borne Borrelia duttonii.</title>
        <authorList>
            <person name="Lescot M."/>
            <person name="Audic S."/>
            <person name="Robert C."/>
            <person name="Nguyen T.T."/>
            <person name="Blanc G."/>
            <person name="Cutler S.J."/>
            <person name="Wincker P."/>
            <person name="Couloux A."/>
            <person name="Claverie J.-M."/>
            <person name="Raoult D."/>
            <person name="Drancourt M."/>
        </authorList>
    </citation>
    <scope>NUCLEOTIDE SEQUENCE [LARGE SCALE GENOMIC DNA]</scope>
    <source>
        <strain evidence="13 14">A1</strain>
    </source>
</reference>
<evidence type="ECO:0000313" key="14">
    <source>
        <dbReference type="Proteomes" id="UP000000612"/>
    </source>
</evidence>
<dbReference type="EMBL" id="CP000993">
    <property type="protein sequence ID" value="ACH94624.1"/>
    <property type="molecule type" value="Genomic_DNA"/>
</dbReference>